<evidence type="ECO:0000313" key="3">
    <source>
        <dbReference type="Proteomes" id="UP000053791"/>
    </source>
</evidence>
<organism evidence="2 3">
    <name type="scientific">Ruegeria marisrubri</name>
    <dbReference type="NCBI Taxonomy" id="1685379"/>
    <lineage>
        <taxon>Bacteria</taxon>
        <taxon>Pseudomonadati</taxon>
        <taxon>Pseudomonadota</taxon>
        <taxon>Alphaproteobacteria</taxon>
        <taxon>Rhodobacterales</taxon>
        <taxon>Roseobacteraceae</taxon>
        <taxon>Ruegeria</taxon>
    </lineage>
</organism>
<comment type="caution">
    <text evidence="2">The sequence shown here is derived from an EMBL/GenBank/DDBJ whole genome shotgun (WGS) entry which is preliminary data.</text>
</comment>
<dbReference type="AlphaFoldDB" id="A0A0X3UBJ3"/>
<sequence length="365" mass="39025">MQEKPLSGIRILEFAGIGPGPFCGMLLSDLGADVVRIDRPGVTPQGVGPVTGRGRRSVALDLKSADGVETALKLIKTADAMFEGFRPGVMERMGLGPDEALARNPALVYGRMTGWGQEGPLSQAAGHDLNYIAISGALGAMGRPGLPPAPPLNLVGDYGGGAMFLAMGLLAGILRAKTTGEGQVIDAAMSDGSALLMAMFHDLKGMGLWQDQRGSNFLDGAAPFYDTYECADGKYISIGSIEPQFYAVLMEKTGLSEDPEFATQMNPAKWPDMKAKLAHVIKGKTRDEWREIMEGTDVCFAPVLSLGEAPSHPHNMARETFVEFDGQLHPAPSPRFQNVPNRPDRPAPRPGEHTEEVLGEWISPA</sequence>
<dbReference type="PANTHER" id="PTHR48228">
    <property type="entry name" value="SUCCINYL-COA--D-CITRAMALATE COA-TRANSFERASE"/>
    <property type="match status" value="1"/>
</dbReference>
<dbReference type="RefSeq" id="WP_068345223.1">
    <property type="nucleotide sequence ID" value="NZ_LQBQ01000006.1"/>
</dbReference>
<reference evidence="2 3" key="1">
    <citation type="submission" date="2015-12" db="EMBL/GenBank/DDBJ databases">
        <authorList>
            <person name="Shamseldin A."/>
            <person name="Moawad H."/>
            <person name="Abd El-Rahim W.M."/>
            <person name="Sadowsky M.J."/>
        </authorList>
    </citation>
    <scope>NUCLEOTIDE SEQUENCE [LARGE SCALE GENOMIC DNA]</scope>
    <source>
        <strain evidence="2 3">ZGT118</strain>
    </source>
</reference>
<dbReference type="STRING" id="1685379.AVO45_18480"/>
<dbReference type="PANTHER" id="PTHR48228:SF5">
    <property type="entry name" value="ALPHA-METHYLACYL-COA RACEMASE"/>
    <property type="match status" value="1"/>
</dbReference>
<dbReference type="SUPFAM" id="SSF89796">
    <property type="entry name" value="CoA-transferase family III (CaiB/BaiF)"/>
    <property type="match status" value="1"/>
</dbReference>
<dbReference type="Gene3D" id="3.40.50.10540">
    <property type="entry name" value="Crotonobetainyl-coa:carnitine coa-transferase, domain 1"/>
    <property type="match status" value="1"/>
</dbReference>
<dbReference type="GO" id="GO:0003824">
    <property type="term" value="F:catalytic activity"/>
    <property type="evidence" value="ECO:0007669"/>
    <property type="project" value="InterPro"/>
</dbReference>
<name>A0A0X3UBJ3_9RHOB</name>
<dbReference type="Gene3D" id="3.30.1540.10">
    <property type="entry name" value="formyl-coa transferase, domain 3"/>
    <property type="match status" value="1"/>
</dbReference>
<feature type="compositionally biased region" description="Basic and acidic residues" evidence="1">
    <location>
        <begin position="342"/>
        <end position="356"/>
    </location>
</feature>
<protein>
    <submittedName>
        <fullName evidence="2">Carnitine dehydratase</fullName>
    </submittedName>
</protein>
<evidence type="ECO:0000256" key="1">
    <source>
        <dbReference type="SAM" id="MobiDB-lite"/>
    </source>
</evidence>
<dbReference type="Pfam" id="PF02515">
    <property type="entry name" value="CoA_transf_3"/>
    <property type="match status" value="1"/>
</dbReference>
<evidence type="ECO:0000313" key="2">
    <source>
        <dbReference type="EMBL" id="KUJ84096.1"/>
    </source>
</evidence>
<keyword evidence="3" id="KW-1185">Reference proteome</keyword>
<dbReference type="InterPro" id="IPR044855">
    <property type="entry name" value="CoA-Trfase_III_dom3_sf"/>
</dbReference>
<dbReference type="OrthoDB" id="7208981at2"/>
<proteinExistence type="predicted"/>
<feature type="region of interest" description="Disordered" evidence="1">
    <location>
        <begin position="331"/>
        <end position="365"/>
    </location>
</feature>
<dbReference type="InterPro" id="IPR023606">
    <property type="entry name" value="CoA-Trfase_III_dom_1_sf"/>
</dbReference>
<gene>
    <name evidence="2" type="ORF">AVO45_18480</name>
</gene>
<accession>A0A0X3UBJ3</accession>
<dbReference type="EMBL" id="LQBQ01000006">
    <property type="protein sequence ID" value="KUJ84096.1"/>
    <property type="molecule type" value="Genomic_DNA"/>
</dbReference>
<dbReference type="InterPro" id="IPR050509">
    <property type="entry name" value="CoA-transferase_III"/>
</dbReference>
<dbReference type="Proteomes" id="UP000053791">
    <property type="component" value="Unassembled WGS sequence"/>
</dbReference>
<dbReference type="InterPro" id="IPR003673">
    <property type="entry name" value="CoA-Trfase_fam_III"/>
</dbReference>